<dbReference type="Proteomes" id="UP000237347">
    <property type="component" value="Unassembled WGS sequence"/>
</dbReference>
<comment type="caution">
    <text evidence="6">The sequence shown here is derived from an EMBL/GenBank/DDBJ whole genome shotgun (WGS) entry which is preliminary data.</text>
</comment>
<reference evidence="6 7" key="1">
    <citation type="journal article" date="2018" name="Sci. Data">
        <title>The draft genome sequence of cork oak.</title>
        <authorList>
            <person name="Ramos A.M."/>
            <person name="Usie A."/>
            <person name="Barbosa P."/>
            <person name="Barros P.M."/>
            <person name="Capote T."/>
            <person name="Chaves I."/>
            <person name="Simoes F."/>
            <person name="Abreu I."/>
            <person name="Carrasquinho I."/>
            <person name="Faro C."/>
            <person name="Guimaraes J.B."/>
            <person name="Mendonca D."/>
            <person name="Nobrega F."/>
            <person name="Rodrigues L."/>
            <person name="Saibo N.J.M."/>
            <person name="Varela M.C."/>
            <person name="Egas C."/>
            <person name="Matos J."/>
            <person name="Miguel C.M."/>
            <person name="Oliveira M.M."/>
            <person name="Ricardo C.P."/>
            <person name="Goncalves S."/>
        </authorList>
    </citation>
    <scope>NUCLEOTIDE SEQUENCE [LARGE SCALE GENOMIC DNA]</scope>
    <source>
        <strain evidence="7">cv. HL8</strain>
    </source>
</reference>
<keyword evidence="1" id="KW-0479">Metal-binding</keyword>
<dbReference type="InterPro" id="IPR053192">
    <property type="entry name" value="Vacuole_Formation_Reg"/>
</dbReference>
<evidence type="ECO:0000256" key="2">
    <source>
        <dbReference type="ARBA" id="ARBA00022737"/>
    </source>
</evidence>
<feature type="domain" description="Zinc finger PHD-type" evidence="5">
    <location>
        <begin position="303"/>
        <end position="362"/>
    </location>
</feature>
<feature type="domain" description="Zinc finger PHD-type" evidence="5">
    <location>
        <begin position="146"/>
        <end position="225"/>
    </location>
</feature>
<dbReference type="SUPFAM" id="SSF57889">
    <property type="entry name" value="Cysteine-rich domain"/>
    <property type="match status" value="4"/>
</dbReference>
<organism evidence="6 7">
    <name type="scientific">Quercus suber</name>
    <name type="common">Cork oak</name>
    <dbReference type="NCBI Taxonomy" id="58331"/>
    <lineage>
        <taxon>Eukaryota</taxon>
        <taxon>Viridiplantae</taxon>
        <taxon>Streptophyta</taxon>
        <taxon>Embryophyta</taxon>
        <taxon>Tracheophyta</taxon>
        <taxon>Spermatophyta</taxon>
        <taxon>Magnoliopsida</taxon>
        <taxon>eudicotyledons</taxon>
        <taxon>Gunneridae</taxon>
        <taxon>Pentapetalae</taxon>
        <taxon>rosids</taxon>
        <taxon>fabids</taxon>
        <taxon>Fagales</taxon>
        <taxon>Fagaceae</taxon>
        <taxon>Quercus</taxon>
    </lineage>
</organism>
<evidence type="ECO:0000259" key="5">
    <source>
        <dbReference type="SMART" id="SM00249"/>
    </source>
</evidence>
<dbReference type="InterPro" id="IPR004146">
    <property type="entry name" value="DC1"/>
</dbReference>
<name>A0AAW0LB84_QUESU</name>
<keyword evidence="2" id="KW-0677">Repeat</keyword>
<proteinExistence type="predicted"/>
<sequence>MEQQQQLLHFCDSKHPLALATHVDLRGRFACCGCQESVSGPFYFCSECDDKNYYIHHKSCAEVPLGLHHPLHPIHPLILSPYQIDYGKHIQFSNCLICNESRNEYTYRCFRCDFNLHIKCTSLPLIMEAEFHDHPLTPIWKLFTFTCDICGKEGRGTPYQCHLCSFWVHERCASFPRRVKVVRHKHLLHLTHSSLEFHQSDSRFCQICVQKVDTRYGLYYCSRCDFVAHLNCAIDRRNKEDINLQEFKDVDEVPELNESADSATYEVKKSNMKEDGTQIVEEIKHISHEHDLKLTNEVPNNQICDGCVRAILPPFYSCVKCRFFLHESCAKLPPKKRHPLHQHPLILLPMKPSEWFRCNACSQFCNGFTYKCEECSFNLDVQCSLISEILTHEGHEHPLILSYITDKQKCSCCSNESDQVFRCTSCEFALDYKCATLPHTTRYNQHKHPFTLCYRREDDSSEYYCDICEEERDSKHWFYYCEDCSYPAHPKCILGLLPNYKFGGA</sequence>
<keyword evidence="7" id="KW-1185">Reference proteome</keyword>
<evidence type="ECO:0000256" key="3">
    <source>
        <dbReference type="ARBA" id="ARBA00022771"/>
    </source>
</evidence>
<dbReference type="Pfam" id="PF03107">
    <property type="entry name" value="C1_2"/>
    <property type="match status" value="7"/>
</dbReference>
<dbReference type="PANTHER" id="PTHR32410">
    <property type="entry name" value="CYSTEINE/HISTIDINE-RICH C1 DOMAIN FAMILY PROTEIN"/>
    <property type="match status" value="1"/>
</dbReference>
<evidence type="ECO:0000313" key="6">
    <source>
        <dbReference type="EMBL" id="KAK7848440.1"/>
    </source>
</evidence>
<accession>A0AAW0LB84</accession>
<evidence type="ECO:0000313" key="7">
    <source>
        <dbReference type="Proteomes" id="UP000237347"/>
    </source>
</evidence>
<keyword evidence="3" id="KW-0863">Zinc-finger</keyword>
<evidence type="ECO:0000256" key="4">
    <source>
        <dbReference type="ARBA" id="ARBA00022833"/>
    </source>
</evidence>
<gene>
    <name evidence="6" type="ORF">CFP56_005028</name>
</gene>
<dbReference type="InterPro" id="IPR001965">
    <property type="entry name" value="Znf_PHD"/>
</dbReference>
<protein>
    <recommendedName>
        <fullName evidence="5">Zinc finger PHD-type domain-containing protein</fullName>
    </recommendedName>
</protein>
<dbReference type="GO" id="GO:0008270">
    <property type="term" value="F:zinc ion binding"/>
    <property type="evidence" value="ECO:0007669"/>
    <property type="project" value="UniProtKB-KW"/>
</dbReference>
<evidence type="ECO:0000256" key="1">
    <source>
        <dbReference type="ARBA" id="ARBA00022723"/>
    </source>
</evidence>
<keyword evidence="4" id="KW-0862">Zinc</keyword>
<dbReference type="EMBL" id="PKMF04000127">
    <property type="protein sequence ID" value="KAK7848440.1"/>
    <property type="molecule type" value="Genomic_DNA"/>
</dbReference>
<dbReference type="AlphaFoldDB" id="A0AAW0LB84"/>
<dbReference type="PANTHER" id="PTHR32410:SF163">
    <property type="entry name" value="DC1 DOMAIN-CONTAINING PROTEIN"/>
    <property type="match status" value="1"/>
</dbReference>
<dbReference type="SMART" id="SM00249">
    <property type="entry name" value="PHD"/>
    <property type="match status" value="2"/>
</dbReference>
<dbReference type="InterPro" id="IPR046349">
    <property type="entry name" value="C1-like_sf"/>
</dbReference>